<dbReference type="AlphaFoldDB" id="A0A6J7JWR1"/>
<feature type="region of interest" description="Disordered" evidence="1">
    <location>
        <begin position="404"/>
        <end position="426"/>
    </location>
</feature>
<feature type="region of interest" description="Disordered" evidence="1">
    <location>
        <begin position="996"/>
        <end position="1028"/>
    </location>
</feature>
<evidence type="ECO:0000256" key="1">
    <source>
        <dbReference type="SAM" id="MobiDB-lite"/>
    </source>
</evidence>
<dbReference type="InterPro" id="IPR041650">
    <property type="entry name" value="HEPN_Swt1"/>
</dbReference>
<organism evidence="3">
    <name type="scientific">freshwater metagenome</name>
    <dbReference type="NCBI Taxonomy" id="449393"/>
    <lineage>
        <taxon>unclassified sequences</taxon>
        <taxon>metagenomes</taxon>
        <taxon>ecological metagenomes</taxon>
    </lineage>
</organism>
<feature type="compositionally biased region" description="Pro residues" evidence="1">
    <location>
        <begin position="1006"/>
        <end position="1024"/>
    </location>
</feature>
<dbReference type="Pfam" id="PF04465">
    <property type="entry name" value="DUF499"/>
    <property type="match status" value="1"/>
</dbReference>
<sequence>MAISNRDRIQKGFELLAEGLEPFVDEKMAAAAPDGDWIGLLEARDEQKNGVNKTYERHDPAVLLRCITDDWRVFSRALSRAQQSFATELRDTRNRWAHNDKFTADDTYRALDTMERLLQAVGGTTQADSVRQIRLDFSRTSVEAETRKAVAQADVGLGIAGAGVKGWREVLRPHDDVATGNFSASEFAADLARVSKGEGTAEYVEPVEFFRRTFLTEGLHDLLERGIRRVSGDMNASPVINLQTNFGGGKTHSMLALWHLFSGTPIASMPQEIQELVAGRSLPAVQRVALVGTQLQPGQPLVKPDGTSVNTMWGELAWQLGGRKAFDIVADSDALRTSPGESLGVLLEAYSPCLILVDEWVAYARQLWDRDDLPGGSFDTQFTFAQTLTETVKTVPGTMLVISIPASHDPDRDGDSGGSALEVGGPNGQEALQRLQNVVRRVADQWRPASSQESFEIVRRRLFVEPDAAALADIAAVARQFVQFYAKHAGEFPRDCSQVAYEDRIRAAYPIHPELFDRLYEDWSTLDRFQRTRGVLQLMSAVIHYLWTAQDAGPLIMPGSVPLDTPSVLSQISQYLPDSWKAIIDVDIDGPGSTSVAVDASRPLFQQRALTRRIARTIFVAGAPSLRSAHKGVERPHIWLGVAIPGDVVGNFGSSLEVLGQRATYLYNDGQRYWFDTQPSVGRLAGDMADRLRERPDEVWAEIVRRLRQADPRSRGAFAGVHVAPESGADIPDEDAARLVIVHPAHPHRKDDDNSAAMQFARETLDKRGGAQRINRNMLVFLAADSKRLEELMDSARSYLAWQDIASRIEDLNLSPQQAKQTQDRKADASQATELRIGQTYFHALVPEQPDPGQPIIWTVERADGQEVSLPVRTSARLSRAGLLTDVSAPRTVRLDLDTKLARSWESGHITVGTLWSYYAQYPYLARMKNRDVLITAIRDTVSQFTWEAEGFALADGFDATSGRYTGLVVPGAGAIAGAITDATLIVQPAVALAQSPDVPGGGDPVPTPKPGPKADPAPTPQPELPAHTSYHGVAHVASERYGRDFTRISQEVLQHLAALDGVDLDITVEIKARRTEGFPEDKIRVILENAQALKFDQSAFEAD</sequence>
<dbReference type="Pfam" id="PF18731">
    <property type="entry name" value="HEPN_Swt1"/>
    <property type="match status" value="1"/>
</dbReference>
<dbReference type="EMBL" id="CAFBNE010000035">
    <property type="protein sequence ID" value="CAB4947373.1"/>
    <property type="molecule type" value="Genomic_DNA"/>
</dbReference>
<gene>
    <name evidence="3" type="ORF">UFOPK3772_01318</name>
</gene>
<protein>
    <submittedName>
        <fullName evidence="3">Unannotated protein</fullName>
    </submittedName>
</protein>
<evidence type="ECO:0000259" key="2">
    <source>
        <dbReference type="Pfam" id="PF18731"/>
    </source>
</evidence>
<proteinExistence type="predicted"/>
<evidence type="ECO:0000313" key="3">
    <source>
        <dbReference type="EMBL" id="CAB4947373.1"/>
    </source>
</evidence>
<reference evidence="3" key="1">
    <citation type="submission" date="2020-05" db="EMBL/GenBank/DDBJ databases">
        <authorList>
            <person name="Chiriac C."/>
            <person name="Salcher M."/>
            <person name="Ghai R."/>
            <person name="Kavagutti S V."/>
        </authorList>
    </citation>
    <scope>NUCLEOTIDE SEQUENCE</scope>
</reference>
<name>A0A6J7JWR1_9ZZZZ</name>
<feature type="domain" description="Swt1-like HEPN" evidence="2">
    <location>
        <begin position="11"/>
        <end position="122"/>
    </location>
</feature>
<accession>A0A6J7JWR1</accession>
<dbReference type="InterPro" id="IPR007555">
    <property type="entry name" value="DUF499"/>
</dbReference>